<evidence type="ECO:0000256" key="1">
    <source>
        <dbReference type="SAM" id="MobiDB-lite"/>
    </source>
</evidence>
<evidence type="ECO:0000313" key="2">
    <source>
        <dbReference type="EMBL" id="GFY70554.1"/>
    </source>
</evidence>
<sequence length="235" mass="26891">MLAERRQERETLVRELKILPPCTEPDCPEHSSSAQEEIEEKNTIKISQAADSLKQLTRRSKTSWKLSPTNKALLWTYYALTDEQKCTNLQSIDKQIRIFAARKTIELDIEKSIPSPTTKTTQKLEADAASLEEKIKALEGNMIELLPCPVPLCSHNFKYKNAKKRAVEPIIRPAKLTVKNNADHKKNKLDDDEFKIPRKRSKTSGMEGQLSTLNAEDNSSRELRKRSRNPPDFHP</sequence>
<feature type="compositionally biased region" description="Polar residues" evidence="1">
    <location>
        <begin position="203"/>
        <end position="217"/>
    </location>
</feature>
<evidence type="ECO:0000313" key="3">
    <source>
        <dbReference type="Proteomes" id="UP000886998"/>
    </source>
</evidence>
<feature type="region of interest" description="Disordered" evidence="1">
    <location>
        <begin position="181"/>
        <end position="235"/>
    </location>
</feature>
<comment type="caution">
    <text evidence="2">The sequence shown here is derived from an EMBL/GenBank/DDBJ whole genome shotgun (WGS) entry which is preliminary data.</text>
</comment>
<keyword evidence="3" id="KW-1185">Reference proteome</keyword>
<accession>A0A8X6YFN0</accession>
<name>A0A8X6YFN0_9ARAC</name>
<reference evidence="2" key="1">
    <citation type="submission" date="2020-08" db="EMBL/GenBank/DDBJ databases">
        <title>Multicomponent nature underlies the extraordinary mechanical properties of spider dragline silk.</title>
        <authorList>
            <person name="Kono N."/>
            <person name="Nakamura H."/>
            <person name="Mori M."/>
            <person name="Yoshida Y."/>
            <person name="Ohtoshi R."/>
            <person name="Malay A.D."/>
            <person name="Moran D.A.P."/>
            <person name="Tomita M."/>
            <person name="Numata K."/>
            <person name="Arakawa K."/>
        </authorList>
    </citation>
    <scope>NUCLEOTIDE SEQUENCE</scope>
</reference>
<protein>
    <submittedName>
        <fullName evidence="2">Uncharacterized protein</fullName>
    </submittedName>
</protein>
<dbReference type="EMBL" id="BMAV01018325">
    <property type="protein sequence ID" value="GFY70554.1"/>
    <property type="molecule type" value="Genomic_DNA"/>
</dbReference>
<proteinExistence type="predicted"/>
<feature type="region of interest" description="Disordered" evidence="1">
    <location>
        <begin position="22"/>
        <end position="43"/>
    </location>
</feature>
<gene>
    <name evidence="2" type="ORF">TNIN_143401</name>
</gene>
<dbReference type="AlphaFoldDB" id="A0A8X6YFN0"/>
<organism evidence="2 3">
    <name type="scientific">Trichonephila inaurata madagascariensis</name>
    <dbReference type="NCBI Taxonomy" id="2747483"/>
    <lineage>
        <taxon>Eukaryota</taxon>
        <taxon>Metazoa</taxon>
        <taxon>Ecdysozoa</taxon>
        <taxon>Arthropoda</taxon>
        <taxon>Chelicerata</taxon>
        <taxon>Arachnida</taxon>
        <taxon>Araneae</taxon>
        <taxon>Araneomorphae</taxon>
        <taxon>Entelegynae</taxon>
        <taxon>Araneoidea</taxon>
        <taxon>Nephilidae</taxon>
        <taxon>Trichonephila</taxon>
        <taxon>Trichonephila inaurata</taxon>
    </lineage>
</organism>
<dbReference type="Proteomes" id="UP000886998">
    <property type="component" value="Unassembled WGS sequence"/>
</dbReference>